<evidence type="ECO:0000313" key="3">
    <source>
        <dbReference type="Proteomes" id="UP000199666"/>
    </source>
</evidence>
<dbReference type="RefSeq" id="WP_090993190.1">
    <property type="nucleotide sequence ID" value="NZ_FOPP01000004.1"/>
</dbReference>
<dbReference type="AlphaFoldDB" id="A0A1I2WS69"/>
<dbReference type="Proteomes" id="UP000199666">
    <property type="component" value="Unassembled WGS sequence"/>
</dbReference>
<proteinExistence type="predicted"/>
<feature type="signal peptide" evidence="1">
    <location>
        <begin position="1"/>
        <end position="22"/>
    </location>
</feature>
<name>A0A1I2WS69_9SPHI</name>
<feature type="chain" id="PRO_5011773249" evidence="1">
    <location>
        <begin position="23"/>
        <end position="211"/>
    </location>
</feature>
<evidence type="ECO:0000313" key="2">
    <source>
        <dbReference type="EMBL" id="SFH04135.1"/>
    </source>
</evidence>
<keyword evidence="1" id="KW-0732">Signal</keyword>
<organism evidence="2 3">
    <name type="scientific">Pedobacter insulae</name>
    <dbReference type="NCBI Taxonomy" id="414048"/>
    <lineage>
        <taxon>Bacteria</taxon>
        <taxon>Pseudomonadati</taxon>
        <taxon>Bacteroidota</taxon>
        <taxon>Sphingobacteriia</taxon>
        <taxon>Sphingobacteriales</taxon>
        <taxon>Sphingobacteriaceae</taxon>
        <taxon>Pedobacter</taxon>
    </lineage>
</organism>
<dbReference type="PROSITE" id="PS51257">
    <property type="entry name" value="PROKAR_LIPOPROTEIN"/>
    <property type="match status" value="1"/>
</dbReference>
<reference evidence="2 3" key="1">
    <citation type="submission" date="2016-10" db="EMBL/GenBank/DDBJ databases">
        <authorList>
            <person name="de Groot N.N."/>
        </authorList>
    </citation>
    <scope>NUCLEOTIDE SEQUENCE [LARGE SCALE GENOMIC DNA]</scope>
    <source>
        <strain evidence="2 3">DSM 18684</strain>
    </source>
</reference>
<dbReference type="EMBL" id="FOPP01000004">
    <property type="protein sequence ID" value="SFH04135.1"/>
    <property type="molecule type" value="Genomic_DNA"/>
</dbReference>
<gene>
    <name evidence="2" type="ORF">SAMN04489864_104250</name>
</gene>
<dbReference type="STRING" id="414048.SAMN04489864_104250"/>
<evidence type="ECO:0000256" key="1">
    <source>
        <dbReference type="SAM" id="SignalP"/>
    </source>
</evidence>
<sequence>MKYRTKLLLLVCCAALSCQNQPQRTTAKTNTRHAIGKDLPEMHADTLQFIHFDGNLDYWYAFFLTSQKDTLRLVTDRLLEKDLLNRLLIVRWKPDSLWEAGDDERKYIDKRIISYKEIRGNPFIPAISEEQVLDDIRNLVEVKENAERVWIAKKPNFEYPYYEIETATEGEGTVSRLYSFRAYTYPRYEIKIFNRSNDSELALADWRKINN</sequence>
<dbReference type="OrthoDB" id="770741at2"/>
<accession>A0A1I2WS69</accession>
<protein>
    <submittedName>
        <fullName evidence="2">Uncharacterized protein</fullName>
    </submittedName>
</protein>
<keyword evidence="3" id="KW-1185">Reference proteome</keyword>